<keyword evidence="5" id="KW-1003">Cell membrane</keyword>
<dbReference type="SUPFAM" id="SSF160544">
    <property type="entry name" value="EscU C-terminal domain-like"/>
    <property type="match status" value="1"/>
</dbReference>
<evidence type="ECO:0000256" key="10">
    <source>
        <dbReference type="ARBA" id="ARBA00023136"/>
    </source>
</evidence>
<keyword evidence="4" id="KW-0813">Transport</keyword>
<dbReference type="EMBL" id="UOFR01000014">
    <property type="protein sequence ID" value="VAW92289.1"/>
    <property type="molecule type" value="Genomic_DNA"/>
</dbReference>
<feature type="transmembrane region" description="Helical" evidence="13">
    <location>
        <begin position="33"/>
        <end position="54"/>
    </location>
</feature>
<dbReference type="AlphaFoldDB" id="A0A3B1A2A0"/>
<keyword evidence="14" id="KW-0969">Cilium</keyword>
<dbReference type="PANTHER" id="PTHR30531">
    <property type="entry name" value="FLAGELLAR BIOSYNTHETIC PROTEIN FLHB"/>
    <property type="match status" value="1"/>
</dbReference>
<keyword evidence="9 13" id="KW-1133">Transmembrane helix</keyword>
<evidence type="ECO:0000256" key="11">
    <source>
        <dbReference type="ARBA" id="ARBA00023225"/>
    </source>
</evidence>
<dbReference type="Pfam" id="PF01312">
    <property type="entry name" value="Bac_export_2"/>
    <property type="match status" value="1"/>
</dbReference>
<dbReference type="FunFam" id="3.40.1690.10:FF:000001">
    <property type="entry name" value="Flagellar biosynthetic protein FlhB"/>
    <property type="match status" value="1"/>
</dbReference>
<dbReference type="GO" id="GO:0009306">
    <property type="term" value="P:protein secretion"/>
    <property type="evidence" value="ECO:0007669"/>
    <property type="project" value="InterPro"/>
</dbReference>
<organism evidence="14">
    <name type="scientific">hydrothermal vent metagenome</name>
    <dbReference type="NCBI Taxonomy" id="652676"/>
    <lineage>
        <taxon>unclassified sequences</taxon>
        <taxon>metagenomes</taxon>
        <taxon>ecological metagenomes</taxon>
    </lineage>
</organism>
<dbReference type="GO" id="GO:0044780">
    <property type="term" value="P:bacterial-type flagellum assembly"/>
    <property type="evidence" value="ECO:0007669"/>
    <property type="project" value="InterPro"/>
</dbReference>
<dbReference type="PANTHER" id="PTHR30531:SF12">
    <property type="entry name" value="FLAGELLAR BIOSYNTHETIC PROTEIN FLHB"/>
    <property type="match status" value="1"/>
</dbReference>
<dbReference type="Gene3D" id="3.40.1690.10">
    <property type="entry name" value="secretion proteins EscU"/>
    <property type="match status" value="1"/>
</dbReference>
<evidence type="ECO:0000256" key="3">
    <source>
        <dbReference type="ARBA" id="ARBA00021622"/>
    </source>
</evidence>
<keyword evidence="10 13" id="KW-0472">Membrane</keyword>
<evidence type="ECO:0000256" key="7">
    <source>
        <dbReference type="ARBA" id="ARBA00022795"/>
    </source>
</evidence>
<feature type="region of interest" description="Disordered" evidence="12">
    <location>
        <begin position="1"/>
        <end position="28"/>
    </location>
</feature>
<evidence type="ECO:0000256" key="12">
    <source>
        <dbReference type="SAM" id="MobiDB-lite"/>
    </source>
</evidence>
<feature type="compositionally biased region" description="Basic and acidic residues" evidence="12">
    <location>
        <begin position="1"/>
        <end position="25"/>
    </location>
</feature>
<proteinExistence type="inferred from homology"/>
<feature type="transmembrane region" description="Helical" evidence="13">
    <location>
        <begin position="185"/>
        <end position="207"/>
    </location>
</feature>
<keyword evidence="14" id="KW-0282">Flagellum</keyword>
<evidence type="ECO:0000256" key="9">
    <source>
        <dbReference type="ARBA" id="ARBA00022989"/>
    </source>
</evidence>
<dbReference type="InterPro" id="IPR006136">
    <property type="entry name" value="FlhB"/>
</dbReference>
<dbReference type="Gene3D" id="6.10.250.2080">
    <property type="match status" value="1"/>
</dbReference>
<dbReference type="GO" id="GO:0005886">
    <property type="term" value="C:plasma membrane"/>
    <property type="evidence" value="ECO:0007669"/>
    <property type="project" value="UniProtKB-SubCell"/>
</dbReference>
<dbReference type="PRINTS" id="PR00950">
    <property type="entry name" value="TYPE3IMSPROT"/>
</dbReference>
<evidence type="ECO:0000256" key="2">
    <source>
        <dbReference type="ARBA" id="ARBA00010690"/>
    </source>
</evidence>
<dbReference type="InterPro" id="IPR029025">
    <property type="entry name" value="T3SS_substrate_exporter_C"/>
</dbReference>
<protein>
    <recommendedName>
        <fullName evidence="3">Flagellar biosynthetic protein FlhB</fullName>
    </recommendedName>
</protein>
<keyword evidence="6 13" id="KW-0812">Transmembrane</keyword>
<keyword evidence="14" id="KW-0966">Cell projection</keyword>
<name>A0A3B1A2A0_9ZZZZ</name>
<feature type="transmembrane region" description="Helical" evidence="13">
    <location>
        <begin position="138"/>
        <end position="165"/>
    </location>
</feature>
<evidence type="ECO:0000256" key="13">
    <source>
        <dbReference type="SAM" id="Phobius"/>
    </source>
</evidence>
<evidence type="ECO:0000256" key="1">
    <source>
        <dbReference type="ARBA" id="ARBA00004651"/>
    </source>
</evidence>
<evidence type="ECO:0000256" key="4">
    <source>
        <dbReference type="ARBA" id="ARBA00022448"/>
    </source>
</evidence>
<gene>
    <name evidence="14" type="ORF">MNBD_GAMMA21-1187</name>
</gene>
<reference evidence="14" key="1">
    <citation type="submission" date="2018-06" db="EMBL/GenBank/DDBJ databases">
        <authorList>
            <person name="Zhirakovskaya E."/>
        </authorList>
    </citation>
    <scope>NUCLEOTIDE SEQUENCE</scope>
</reference>
<evidence type="ECO:0000256" key="5">
    <source>
        <dbReference type="ARBA" id="ARBA00022475"/>
    </source>
</evidence>
<comment type="similarity">
    <text evidence="2">Belongs to the type III secretion exporter family.</text>
</comment>
<keyword evidence="8" id="KW-0653">Protein transport</keyword>
<keyword evidence="7" id="KW-1005">Bacterial flagellum biogenesis</keyword>
<evidence type="ECO:0000313" key="14">
    <source>
        <dbReference type="EMBL" id="VAW92289.1"/>
    </source>
</evidence>
<evidence type="ECO:0000256" key="8">
    <source>
        <dbReference type="ARBA" id="ARBA00022927"/>
    </source>
</evidence>
<feature type="transmembrane region" description="Helical" evidence="13">
    <location>
        <begin position="89"/>
        <end position="117"/>
    </location>
</feature>
<comment type="subcellular location">
    <subcellularLocation>
        <location evidence="1">Cell membrane</location>
        <topology evidence="1">Multi-pass membrane protein</topology>
    </subcellularLocation>
</comment>
<evidence type="ECO:0000256" key="6">
    <source>
        <dbReference type="ARBA" id="ARBA00022692"/>
    </source>
</evidence>
<accession>A0A3B1A2A0</accession>
<dbReference type="InterPro" id="IPR006135">
    <property type="entry name" value="T3SS_substrate_exporter"/>
</dbReference>
<sequence>MAEDSGQERTHDATPRRKQQAREKGQVAQSRELNTMLMLMSSGVAALMLGPALVRNIMDIARRYFSVDRATIFDETVLFQQFENAVLDAVFAITPFFVVVTVSAVAGPILIGGLNLSGKAISFKFEKLDPIKGLKRIFAWRGLVELVKALAKFVFIGSVAIIFLYSQHDVYMGLGYEPLYFAMSHTINLLIWGFITISAATIIVALADVPFQLWDHSQQIKMTFQEVRDDSKDTEGDPELKGRIRRQQREIAQRRMMSEVPKADVVITNPEHYSVVLKYDQDNMDVPIVVAKGVDIIALKIREIARQHDVLIVEAPPLARALHHTTELDQEVPTGLYLAVAKVLAYVFQLKQRPNWKTKQGTKVNDLPIPDDMQFDP</sequence>
<keyword evidence="11" id="KW-1006">Bacterial flagellum protein export</keyword>
<dbReference type="NCBIfam" id="TIGR00328">
    <property type="entry name" value="flhB"/>
    <property type="match status" value="1"/>
</dbReference>